<evidence type="ECO:0000313" key="3">
    <source>
        <dbReference type="Proteomes" id="UP000039046"/>
    </source>
</evidence>
<dbReference type="STRING" id="1531966.A0A0A1TIK4"/>
<feature type="domain" description="AB hydrolase-1" evidence="1">
    <location>
        <begin position="20"/>
        <end position="126"/>
    </location>
</feature>
<sequence length="265" mass="28531">MPSIQTSLGDVVYTTQGDGPPVVLLHATLHDSRDFASIVDKLATRYKVLALDWPWHGESKGLPSLDGLTAEALADVLEEVMSRLQLGSALFIGNSVGGFAAARLAIRKPELVRGLVLVNNGGFLEWSATSRLFCKALGTPGLARWILPAMVPRYMAAESDLDQEISKRAIARAKTVQGSQVAASLWRSFPAKGHDLRGQGDQIKVPTLIIWGTRDGTLPAGSDDLAKQNIPGSRLERIEAGHVVFASKPNEFLALVEPFFASIPL</sequence>
<dbReference type="PANTHER" id="PTHR43194">
    <property type="entry name" value="HYDROLASE ALPHA/BETA FOLD FAMILY"/>
    <property type="match status" value="1"/>
</dbReference>
<proteinExistence type="predicted"/>
<organism evidence="2 3">
    <name type="scientific">[Torrubiella] hemipterigena</name>
    <dbReference type="NCBI Taxonomy" id="1531966"/>
    <lineage>
        <taxon>Eukaryota</taxon>
        <taxon>Fungi</taxon>
        <taxon>Dikarya</taxon>
        <taxon>Ascomycota</taxon>
        <taxon>Pezizomycotina</taxon>
        <taxon>Sordariomycetes</taxon>
        <taxon>Hypocreomycetidae</taxon>
        <taxon>Hypocreales</taxon>
        <taxon>Clavicipitaceae</taxon>
        <taxon>Clavicipitaceae incertae sedis</taxon>
        <taxon>'Torrubiella' clade</taxon>
    </lineage>
</organism>
<dbReference type="InterPro" id="IPR029058">
    <property type="entry name" value="AB_hydrolase_fold"/>
</dbReference>
<dbReference type="EMBL" id="CDHN01000003">
    <property type="protein sequence ID" value="CEJ90273.1"/>
    <property type="molecule type" value="Genomic_DNA"/>
</dbReference>
<keyword evidence="3" id="KW-1185">Reference proteome</keyword>
<gene>
    <name evidence="2" type="ORF">VHEMI06067</name>
</gene>
<dbReference type="AlphaFoldDB" id="A0A0A1TIK4"/>
<dbReference type="PANTHER" id="PTHR43194:SF2">
    <property type="entry name" value="PEROXISOMAL MEMBRANE PROTEIN LPX1"/>
    <property type="match status" value="1"/>
</dbReference>
<name>A0A0A1TIK4_9HYPO</name>
<dbReference type="OrthoDB" id="10249433at2759"/>
<dbReference type="SUPFAM" id="SSF53474">
    <property type="entry name" value="alpha/beta-Hydrolases"/>
    <property type="match status" value="1"/>
</dbReference>
<dbReference type="HOGENOM" id="CLU_020336_13_2_1"/>
<dbReference type="Gene3D" id="3.40.50.1820">
    <property type="entry name" value="alpha/beta hydrolase"/>
    <property type="match status" value="1"/>
</dbReference>
<dbReference type="Proteomes" id="UP000039046">
    <property type="component" value="Unassembled WGS sequence"/>
</dbReference>
<evidence type="ECO:0000259" key="1">
    <source>
        <dbReference type="Pfam" id="PF00561"/>
    </source>
</evidence>
<accession>A0A0A1TIK4</accession>
<dbReference type="Pfam" id="PF00561">
    <property type="entry name" value="Abhydrolase_1"/>
    <property type="match status" value="1"/>
</dbReference>
<protein>
    <recommendedName>
        <fullName evidence="1">AB hydrolase-1 domain-containing protein</fullName>
    </recommendedName>
</protein>
<dbReference type="InterPro" id="IPR000073">
    <property type="entry name" value="AB_hydrolase_1"/>
</dbReference>
<dbReference type="InterPro" id="IPR050228">
    <property type="entry name" value="Carboxylesterase_BioH"/>
</dbReference>
<reference evidence="2 3" key="1">
    <citation type="journal article" date="2015" name="Genome Announc.">
        <title>Draft Genome Sequence and Gene Annotation of the Entomopathogenic Fungus Verticillium hemipterigenum.</title>
        <authorList>
            <person name="Horn F."/>
            <person name="Habel A."/>
            <person name="Scharf D.H."/>
            <person name="Dworschak J."/>
            <person name="Brakhage A.A."/>
            <person name="Guthke R."/>
            <person name="Hertweck C."/>
            <person name="Linde J."/>
        </authorList>
    </citation>
    <scope>NUCLEOTIDE SEQUENCE [LARGE SCALE GENOMIC DNA]</scope>
</reference>
<dbReference type="PRINTS" id="PR00111">
    <property type="entry name" value="ABHYDROLASE"/>
</dbReference>
<evidence type="ECO:0000313" key="2">
    <source>
        <dbReference type="EMBL" id="CEJ90273.1"/>
    </source>
</evidence>